<dbReference type="Gene3D" id="3.40.50.1820">
    <property type="entry name" value="alpha/beta hydrolase"/>
    <property type="match status" value="1"/>
</dbReference>
<accession>A0A1E5Q8W7</accession>
<dbReference type="PANTHER" id="PTHR13136">
    <property type="entry name" value="TESTIS DEVELOPMENT PROTEIN PRTD"/>
    <property type="match status" value="1"/>
</dbReference>
<keyword evidence="3" id="KW-1185">Reference proteome</keyword>
<keyword evidence="2" id="KW-0378">Hydrolase</keyword>
<evidence type="ECO:0000313" key="3">
    <source>
        <dbReference type="Proteomes" id="UP000095347"/>
    </source>
</evidence>
<reference evidence="3" key="1">
    <citation type="submission" date="2016-07" db="EMBL/GenBank/DDBJ databases">
        <authorList>
            <person name="Florea S."/>
            <person name="Webb J.S."/>
            <person name="Jaromczyk J."/>
            <person name="Schardl C.L."/>
        </authorList>
    </citation>
    <scope>NUCLEOTIDE SEQUENCE [LARGE SCALE GENOMIC DNA]</scope>
    <source>
        <strain evidence="3">MV-1</strain>
    </source>
</reference>
<dbReference type="PANTHER" id="PTHR13136:SF11">
    <property type="entry name" value="TESTIS-EXPRESSED PROTEIN 30"/>
    <property type="match status" value="1"/>
</dbReference>
<dbReference type="GO" id="GO:0016787">
    <property type="term" value="F:hydrolase activity"/>
    <property type="evidence" value="ECO:0007669"/>
    <property type="project" value="UniProtKB-KW"/>
</dbReference>
<protein>
    <submittedName>
        <fullName evidence="2">Alpha/beta hydrolase</fullName>
    </submittedName>
</protein>
<evidence type="ECO:0000313" key="2">
    <source>
        <dbReference type="EMBL" id="OEJ67829.1"/>
    </source>
</evidence>
<organism evidence="2 3">
    <name type="scientific">Magnetovibrio blakemorei</name>
    <dbReference type="NCBI Taxonomy" id="28181"/>
    <lineage>
        <taxon>Bacteria</taxon>
        <taxon>Pseudomonadati</taxon>
        <taxon>Pseudomonadota</taxon>
        <taxon>Alphaproteobacteria</taxon>
        <taxon>Rhodospirillales</taxon>
        <taxon>Magnetovibrionaceae</taxon>
        <taxon>Magnetovibrio</taxon>
    </lineage>
</organism>
<dbReference type="AlphaFoldDB" id="A0A1E5Q8W7"/>
<evidence type="ECO:0000259" key="1">
    <source>
        <dbReference type="Pfam" id="PF20408"/>
    </source>
</evidence>
<dbReference type="InterPro" id="IPR046879">
    <property type="entry name" value="KANL3/Tex30_Abhydrolase"/>
</dbReference>
<dbReference type="Proteomes" id="UP000095347">
    <property type="component" value="Unassembled WGS sequence"/>
</dbReference>
<proteinExistence type="predicted"/>
<sequence>MDLPELLIDGPHDAPVTIALAHGAGAPMDTAFMTTFAQGLAARGLRCVRFEFPYMAGRRVDDKKRPPNRAPILLDTWRAVIDHLGRENLVISGKSMGGRMASMVASELETEGHPVKGVICLGYPFHPPGKPEKAEGRMAHLRTLKTPTLILQGTRDTFGTIDQVPSFPLSKTIRVQWLEDGDHGFKPRKKSGRSEAQNWAEAIEAMDVFVRAL</sequence>
<dbReference type="EMBL" id="MCGG01000019">
    <property type="protein sequence ID" value="OEJ67829.1"/>
    <property type="molecule type" value="Genomic_DNA"/>
</dbReference>
<dbReference type="InterPro" id="IPR026555">
    <property type="entry name" value="NSL3/Tex30"/>
</dbReference>
<dbReference type="RefSeq" id="WP_069957536.1">
    <property type="nucleotide sequence ID" value="NZ_MCGG01000019.1"/>
</dbReference>
<dbReference type="STRING" id="28181.BEN30_08035"/>
<dbReference type="InterPro" id="IPR029058">
    <property type="entry name" value="AB_hydrolase_fold"/>
</dbReference>
<dbReference type="OrthoDB" id="652634at2"/>
<name>A0A1E5Q8W7_9PROT</name>
<feature type="domain" description="KANL3/Tex30 alpha/beta hydrolase-like" evidence="1">
    <location>
        <begin position="17"/>
        <end position="210"/>
    </location>
</feature>
<comment type="caution">
    <text evidence="2">The sequence shown here is derived from an EMBL/GenBank/DDBJ whole genome shotgun (WGS) entry which is preliminary data.</text>
</comment>
<dbReference type="Pfam" id="PF20408">
    <property type="entry name" value="Abhydrolase_11"/>
    <property type="match status" value="1"/>
</dbReference>
<dbReference type="SUPFAM" id="SSF53474">
    <property type="entry name" value="alpha/beta-Hydrolases"/>
    <property type="match status" value="1"/>
</dbReference>
<gene>
    <name evidence="2" type="ORF">BEN30_08035</name>
</gene>